<dbReference type="PANTHER" id="PTHR23017">
    <property type="entry name" value="SERPENTINE RECEPTOR, CLASS X"/>
    <property type="match status" value="1"/>
</dbReference>
<feature type="transmembrane region" description="Helical" evidence="5">
    <location>
        <begin position="20"/>
        <end position="41"/>
    </location>
</feature>
<dbReference type="STRING" id="1611254.A0A2G5UHM6"/>
<dbReference type="EMBL" id="PDUG01000003">
    <property type="protein sequence ID" value="PIC39065.1"/>
    <property type="molecule type" value="Genomic_DNA"/>
</dbReference>
<feature type="transmembrane region" description="Helical" evidence="5">
    <location>
        <begin position="233"/>
        <end position="255"/>
    </location>
</feature>
<evidence type="ECO:0000313" key="7">
    <source>
        <dbReference type="EMBL" id="PIC39065.1"/>
    </source>
</evidence>
<dbReference type="OrthoDB" id="5829222at2759"/>
<proteinExistence type="predicted"/>
<evidence type="ECO:0000256" key="5">
    <source>
        <dbReference type="SAM" id="Phobius"/>
    </source>
</evidence>
<feature type="transmembrane region" description="Helical" evidence="5">
    <location>
        <begin position="93"/>
        <end position="113"/>
    </location>
</feature>
<feature type="transmembrane region" description="Helical" evidence="5">
    <location>
        <begin position="185"/>
        <end position="204"/>
    </location>
</feature>
<dbReference type="GO" id="GO:0016020">
    <property type="term" value="C:membrane"/>
    <property type="evidence" value="ECO:0007669"/>
    <property type="project" value="UniProtKB-SubCell"/>
</dbReference>
<accession>A0A2G5UHM6</accession>
<dbReference type="PROSITE" id="PS50262">
    <property type="entry name" value="G_PROTEIN_RECEP_F1_2"/>
    <property type="match status" value="1"/>
</dbReference>
<keyword evidence="3 5" id="KW-1133">Transmembrane helix</keyword>
<dbReference type="CDD" id="cd00637">
    <property type="entry name" value="7tm_classA_rhodopsin-like"/>
    <property type="match status" value="1"/>
</dbReference>
<dbReference type="Proteomes" id="UP000230233">
    <property type="component" value="Chromosome III"/>
</dbReference>
<reference evidence="8" key="1">
    <citation type="submission" date="2017-10" db="EMBL/GenBank/DDBJ databases">
        <title>Rapid genome shrinkage in a self-fertile nematode reveals novel sperm competition proteins.</title>
        <authorList>
            <person name="Yin D."/>
            <person name="Schwarz E.M."/>
            <person name="Thomas C.G."/>
            <person name="Felde R.L."/>
            <person name="Korf I.F."/>
            <person name="Cutter A.D."/>
            <person name="Schartner C.M."/>
            <person name="Ralston E.J."/>
            <person name="Meyer B.J."/>
            <person name="Haag E.S."/>
        </authorList>
    </citation>
    <scope>NUCLEOTIDE SEQUENCE [LARGE SCALE GENOMIC DNA]</scope>
    <source>
        <strain evidence="8">JU1422</strain>
    </source>
</reference>
<protein>
    <recommendedName>
        <fullName evidence="6">G-protein coupled receptors family 1 profile domain-containing protein</fullName>
    </recommendedName>
</protein>
<sequence length="362" mass="41881">MPFQILMEDVEVMQIDRIAALLIFLTSFVGFICNTFIAVYIRRLSLLRNSFGRLLQLQAAGDAVFVLVWAFYFAPVLFFDIKPLQTLGVASRFAQLCLICYDISIYTHLVISLNRFISLYFPTSYQNIFTERFTTVLICSIILISFGFSWFLVIVDCKMGFSIPRWMLDYVSPPCEMVNVYYAEFFRGLIVISMFAITNTFTFCRMHMHNRKKQSESTFETTQQKKRRAVETAFVQQVTLQGLLYVLELVTYFYISNWFTVPTDAKSLAESSNRWPNFLLTTYAWILVHALDGVITLIFNKQFRSVLRHPFRSQATLNASKTPSRRNRFVTNRTDSNRKKSSILACTFISNSNTGYGSSVHV</sequence>
<comment type="subcellular location">
    <subcellularLocation>
        <location evidence="1">Membrane</location>
    </subcellularLocation>
</comment>
<dbReference type="Pfam" id="PF10328">
    <property type="entry name" value="7TM_GPCR_Srx"/>
    <property type="match status" value="1"/>
</dbReference>
<evidence type="ECO:0000256" key="3">
    <source>
        <dbReference type="ARBA" id="ARBA00022989"/>
    </source>
</evidence>
<evidence type="ECO:0000256" key="1">
    <source>
        <dbReference type="ARBA" id="ARBA00004370"/>
    </source>
</evidence>
<feature type="transmembrane region" description="Helical" evidence="5">
    <location>
        <begin position="275"/>
        <end position="299"/>
    </location>
</feature>
<dbReference type="Gene3D" id="1.20.1070.10">
    <property type="entry name" value="Rhodopsin 7-helix transmembrane proteins"/>
    <property type="match status" value="1"/>
</dbReference>
<feature type="transmembrane region" description="Helical" evidence="5">
    <location>
        <begin position="133"/>
        <end position="155"/>
    </location>
</feature>
<organism evidence="7 8">
    <name type="scientific">Caenorhabditis nigoni</name>
    <dbReference type="NCBI Taxonomy" id="1611254"/>
    <lineage>
        <taxon>Eukaryota</taxon>
        <taxon>Metazoa</taxon>
        <taxon>Ecdysozoa</taxon>
        <taxon>Nematoda</taxon>
        <taxon>Chromadorea</taxon>
        <taxon>Rhabditida</taxon>
        <taxon>Rhabditina</taxon>
        <taxon>Rhabditomorpha</taxon>
        <taxon>Rhabditoidea</taxon>
        <taxon>Rhabditidae</taxon>
        <taxon>Peloderinae</taxon>
        <taxon>Caenorhabditis</taxon>
    </lineage>
</organism>
<evidence type="ECO:0000259" key="6">
    <source>
        <dbReference type="PROSITE" id="PS50262"/>
    </source>
</evidence>
<evidence type="ECO:0000256" key="2">
    <source>
        <dbReference type="ARBA" id="ARBA00022692"/>
    </source>
</evidence>
<feature type="domain" description="G-protein coupled receptors family 1 profile" evidence="6">
    <location>
        <begin position="33"/>
        <end position="235"/>
    </location>
</feature>
<dbReference type="InterPro" id="IPR019430">
    <property type="entry name" value="7TM_GPCR_serpentine_rcpt_Srx"/>
</dbReference>
<keyword evidence="8" id="KW-1185">Reference proteome</keyword>
<keyword evidence="4 5" id="KW-0472">Membrane</keyword>
<dbReference type="SUPFAM" id="SSF81321">
    <property type="entry name" value="Family A G protein-coupled receptor-like"/>
    <property type="match status" value="1"/>
</dbReference>
<keyword evidence="2 5" id="KW-0812">Transmembrane</keyword>
<evidence type="ECO:0000256" key="4">
    <source>
        <dbReference type="ARBA" id="ARBA00023136"/>
    </source>
</evidence>
<evidence type="ECO:0000313" key="8">
    <source>
        <dbReference type="Proteomes" id="UP000230233"/>
    </source>
</evidence>
<dbReference type="AlphaFoldDB" id="A0A2G5UHM6"/>
<comment type="caution">
    <text evidence="7">The sequence shown here is derived from an EMBL/GenBank/DDBJ whole genome shotgun (WGS) entry which is preliminary data.</text>
</comment>
<feature type="transmembrane region" description="Helical" evidence="5">
    <location>
        <begin position="62"/>
        <end position="81"/>
    </location>
</feature>
<dbReference type="PANTHER" id="PTHR23017:SF25">
    <property type="entry name" value="SERPENTINE RECEPTOR CLASS X 45"/>
    <property type="match status" value="1"/>
</dbReference>
<name>A0A2G5UHM6_9PELO</name>
<dbReference type="InterPro" id="IPR017452">
    <property type="entry name" value="GPCR_Rhodpsn_7TM"/>
</dbReference>
<gene>
    <name evidence="7" type="primary">Cni-srx-45</name>
    <name evidence="7" type="synonym">Cnig_chr_III.g10878</name>
    <name evidence="7" type="ORF">B9Z55_010878</name>
</gene>